<comment type="caution">
    <text evidence="1">The sequence shown here is derived from an EMBL/GenBank/DDBJ whole genome shotgun (WGS) entry which is preliminary data.</text>
</comment>
<proteinExistence type="predicted"/>
<accession>A0A9X0YSM2</accession>
<organism evidence="1 2">
    <name type="scientific">Oceanobacillus polygoni</name>
    <dbReference type="NCBI Taxonomy" id="1235259"/>
    <lineage>
        <taxon>Bacteria</taxon>
        <taxon>Bacillati</taxon>
        <taxon>Bacillota</taxon>
        <taxon>Bacilli</taxon>
        <taxon>Bacillales</taxon>
        <taxon>Bacillaceae</taxon>
        <taxon>Oceanobacillus</taxon>
    </lineage>
</organism>
<name>A0A9X0YSM2_9BACI</name>
<protein>
    <submittedName>
        <fullName evidence="1">Uncharacterized protein</fullName>
    </submittedName>
</protein>
<keyword evidence="2" id="KW-1185">Reference proteome</keyword>
<dbReference type="RefSeq" id="WP_187773650.1">
    <property type="nucleotide sequence ID" value="NZ_JAGGMB010000006.1"/>
</dbReference>
<gene>
    <name evidence="1" type="ORF">J2Z64_002228</name>
</gene>
<evidence type="ECO:0000313" key="2">
    <source>
        <dbReference type="Proteomes" id="UP001138793"/>
    </source>
</evidence>
<dbReference type="EMBL" id="JAGGMB010000006">
    <property type="protein sequence ID" value="MBP2077973.1"/>
    <property type="molecule type" value="Genomic_DNA"/>
</dbReference>
<dbReference type="Proteomes" id="UP001138793">
    <property type="component" value="Unassembled WGS sequence"/>
</dbReference>
<sequence>MSNQEGFIAYYIDLTNTPVEPDLVHESDFDGDKKDVLFNYDAKGVHSCRRGEIELG</sequence>
<reference evidence="1" key="1">
    <citation type="submission" date="2021-03" db="EMBL/GenBank/DDBJ databases">
        <title>Genomic Encyclopedia of Type Strains, Phase IV (KMG-IV): sequencing the most valuable type-strain genomes for metagenomic binning, comparative biology and taxonomic classification.</title>
        <authorList>
            <person name="Goeker M."/>
        </authorList>
    </citation>
    <scope>NUCLEOTIDE SEQUENCE</scope>
    <source>
        <strain evidence="1">DSM 107338</strain>
    </source>
</reference>
<dbReference type="AlphaFoldDB" id="A0A9X0YSM2"/>
<evidence type="ECO:0000313" key="1">
    <source>
        <dbReference type="EMBL" id="MBP2077973.1"/>
    </source>
</evidence>